<protein>
    <submittedName>
        <fullName evidence="2">Uncharacterized protein</fullName>
    </submittedName>
</protein>
<keyword evidence="1" id="KW-0472">Membrane</keyword>
<keyword evidence="5" id="KW-1185">Reference proteome</keyword>
<dbReference type="Proteomes" id="UP000011645">
    <property type="component" value="Unassembled WGS sequence"/>
</dbReference>
<gene>
    <name evidence="2" type="ordered locus">HacjB3_04445</name>
    <name evidence="3" type="ORF">C497_02807</name>
</gene>
<dbReference type="EMBL" id="AOHV01000009">
    <property type="protein sequence ID" value="ELY40542.1"/>
    <property type="molecule type" value="Genomic_DNA"/>
</dbReference>
<dbReference type="EMBL" id="CP002062">
    <property type="protein sequence ID" value="ADJ14280.1"/>
    <property type="molecule type" value="Genomic_DNA"/>
</dbReference>
<reference evidence="3 5" key="2">
    <citation type="journal article" date="2014" name="PLoS Genet.">
        <title>Phylogenetically driven sequencing of extremely halophilic archaea reveals strategies for static and dynamic osmo-response.</title>
        <authorList>
            <person name="Becker E.A."/>
            <person name="Seitzer P.M."/>
            <person name="Tritt A."/>
            <person name="Larsen D."/>
            <person name="Krusor M."/>
            <person name="Yao A.I."/>
            <person name="Wu D."/>
            <person name="Madern D."/>
            <person name="Eisen J.A."/>
            <person name="Darling A.E."/>
            <person name="Facciotti M.T."/>
        </authorList>
    </citation>
    <scope>NUCLEOTIDE SEQUENCE [LARGE SCALE GENOMIC DNA]</scope>
    <source>
        <strain evidence="3">B3</strain>
        <strain evidence="5">DSM 18796 / CECT 7217 / JCM 14584 / KCTC 4019 / B3</strain>
    </source>
</reference>
<feature type="transmembrane region" description="Helical" evidence="1">
    <location>
        <begin position="34"/>
        <end position="51"/>
    </location>
</feature>
<dbReference type="Proteomes" id="UP000000390">
    <property type="component" value="Chromosome"/>
</dbReference>
<dbReference type="AlphaFoldDB" id="D8J8U5"/>
<proteinExistence type="predicted"/>
<dbReference type="KEGG" id="hje:HacjB3_04445"/>
<dbReference type="PATRIC" id="fig|795797.18.peg.894"/>
<sequence length="52" mass="4745">MAISGLMVVLVAVGLAGVVGPALGTGTTTADAGPPIAAVGVLLSTVALARSG</sequence>
<evidence type="ECO:0000313" key="5">
    <source>
        <dbReference type="Proteomes" id="UP000011645"/>
    </source>
</evidence>
<dbReference type="HOGENOM" id="CLU_3075197_0_0_2"/>
<keyword evidence="1" id="KW-0812">Transmembrane</keyword>
<evidence type="ECO:0000313" key="3">
    <source>
        <dbReference type="EMBL" id="ELY40542.1"/>
    </source>
</evidence>
<name>D8J8U5_HALJB</name>
<organism evidence="2 4">
    <name type="scientific">Halalkalicoccus jeotgali (strain DSM 18796 / CECT 7217 / JCM 14584 / KCTC 4019 / B3)</name>
    <dbReference type="NCBI Taxonomy" id="795797"/>
    <lineage>
        <taxon>Archaea</taxon>
        <taxon>Methanobacteriati</taxon>
        <taxon>Methanobacteriota</taxon>
        <taxon>Stenosarchaea group</taxon>
        <taxon>Halobacteria</taxon>
        <taxon>Halobacteriales</taxon>
        <taxon>Halococcaceae</taxon>
        <taxon>Halalkalicoccus</taxon>
    </lineage>
</organism>
<evidence type="ECO:0000256" key="1">
    <source>
        <dbReference type="SAM" id="Phobius"/>
    </source>
</evidence>
<reference evidence="2 4" key="1">
    <citation type="journal article" date="2010" name="J. Bacteriol.">
        <title>Complete genome sequence of Halalkalicoccus jeotgali B3(T), an extremely halophilic archaeon.</title>
        <authorList>
            <person name="Roh S.W."/>
            <person name="Nam Y.D."/>
            <person name="Nam S.H."/>
            <person name="Choi S.H."/>
            <person name="Park H.S."/>
            <person name="Bae J.W."/>
        </authorList>
    </citation>
    <scope>NUCLEOTIDE SEQUENCE [LARGE SCALE GENOMIC DNA]</scope>
    <source>
        <strain evidence="2">B3</strain>
        <strain evidence="4">DSM 18796 / CECT 7217 / JCM 14584 / KCTC 4019 / B3</strain>
    </source>
</reference>
<dbReference type="STRING" id="795797.HacjB3_04445"/>
<keyword evidence="1" id="KW-1133">Transmembrane helix</keyword>
<evidence type="ECO:0000313" key="2">
    <source>
        <dbReference type="EMBL" id="ADJ14280.1"/>
    </source>
</evidence>
<accession>D8J8U5</accession>
<evidence type="ECO:0000313" key="4">
    <source>
        <dbReference type="Proteomes" id="UP000000390"/>
    </source>
</evidence>